<dbReference type="PROSITE" id="PS50405">
    <property type="entry name" value="GST_CTER"/>
    <property type="match status" value="1"/>
</dbReference>
<dbReference type="InterPro" id="IPR040079">
    <property type="entry name" value="Glutathione_S-Trfase"/>
</dbReference>
<dbReference type="SFLD" id="SFLDG00358">
    <property type="entry name" value="Main_(cytGST)"/>
    <property type="match status" value="1"/>
</dbReference>
<reference evidence="6 7" key="1">
    <citation type="journal article" date="2018" name="Nat. Genet.">
        <title>The Rosa genome provides new insights in the design of modern roses.</title>
        <authorList>
            <person name="Bendahmane M."/>
        </authorList>
    </citation>
    <scope>NUCLEOTIDE SEQUENCE [LARGE SCALE GENOMIC DNA]</scope>
    <source>
        <strain evidence="7">cv. Old Blush</strain>
    </source>
</reference>
<dbReference type="InterPro" id="IPR010987">
    <property type="entry name" value="Glutathione-S-Trfase_C-like"/>
</dbReference>
<evidence type="ECO:0000256" key="3">
    <source>
        <dbReference type="RuleBase" id="RU369102"/>
    </source>
</evidence>
<dbReference type="CDD" id="cd03058">
    <property type="entry name" value="GST_N_Tau"/>
    <property type="match status" value="1"/>
</dbReference>
<dbReference type="Gramene" id="PRQ30690">
    <property type="protein sequence ID" value="PRQ30690"/>
    <property type="gene ID" value="RchiOBHm_Chr5g0027351"/>
</dbReference>
<evidence type="ECO:0000313" key="7">
    <source>
        <dbReference type="Proteomes" id="UP000238479"/>
    </source>
</evidence>
<dbReference type="PROSITE" id="PS50404">
    <property type="entry name" value="GST_NTER"/>
    <property type="match status" value="1"/>
</dbReference>
<evidence type="ECO:0000256" key="1">
    <source>
        <dbReference type="ARBA" id="ARBA00022679"/>
    </source>
</evidence>
<keyword evidence="3" id="KW-0963">Cytoplasm</keyword>
<comment type="caution">
    <text evidence="6">The sequence shown here is derived from an EMBL/GenBank/DDBJ whole genome shotgun (WGS) entry which is preliminary data.</text>
</comment>
<accession>A0A2P6Q933</accession>
<comment type="function">
    <text evidence="3">Is involved in the conjugation of reduced glutathione to a wide number of exogenous and endogenous hydrophobic electrophiles.</text>
</comment>
<evidence type="ECO:0000256" key="2">
    <source>
        <dbReference type="ARBA" id="ARBA00047960"/>
    </source>
</evidence>
<evidence type="ECO:0000313" key="6">
    <source>
        <dbReference type="EMBL" id="PRQ30690.1"/>
    </source>
</evidence>
<dbReference type="InterPro" id="IPR036249">
    <property type="entry name" value="Thioredoxin-like_sf"/>
</dbReference>
<keyword evidence="1 3" id="KW-0808">Transferase</keyword>
<protein>
    <recommendedName>
        <fullName evidence="3">Glutathione S-transferase</fullName>
        <ecNumber evidence="3">2.5.1.18</ecNumber>
    </recommendedName>
</protein>
<dbReference type="PANTHER" id="PTHR11260:SF781">
    <property type="entry name" value="GLUTATHIONE S-TRANSFERASE U19"/>
    <property type="match status" value="1"/>
</dbReference>
<dbReference type="PANTHER" id="PTHR11260">
    <property type="entry name" value="GLUTATHIONE S-TRANSFERASE, GST, SUPERFAMILY, GST DOMAIN CONTAINING"/>
    <property type="match status" value="1"/>
</dbReference>
<dbReference type="SFLD" id="SFLDS00019">
    <property type="entry name" value="Glutathione_Transferase_(cytos"/>
    <property type="match status" value="1"/>
</dbReference>
<dbReference type="InterPro" id="IPR036282">
    <property type="entry name" value="Glutathione-S-Trfase_C_sf"/>
</dbReference>
<dbReference type="SUPFAM" id="SSF47616">
    <property type="entry name" value="GST C-terminal domain-like"/>
    <property type="match status" value="1"/>
</dbReference>
<dbReference type="InterPro" id="IPR004045">
    <property type="entry name" value="Glutathione_S-Trfase_N"/>
</dbReference>
<feature type="domain" description="GST N-terminal" evidence="4">
    <location>
        <begin position="3"/>
        <end position="82"/>
    </location>
</feature>
<dbReference type="OMA" id="GEDEMGF"/>
<comment type="subcellular location">
    <subcellularLocation>
        <location evidence="3">Cytoplasm</location>
        <location evidence="3">Cytosol</location>
    </subcellularLocation>
</comment>
<dbReference type="OrthoDB" id="202840at2759"/>
<dbReference type="Pfam" id="PF13410">
    <property type="entry name" value="GST_C_2"/>
    <property type="match status" value="1"/>
</dbReference>
<dbReference type="GO" id="GO:0004364">
    <property type="term" value="F:glutathione transferase activity"/>
    <property type="evidence" value="ECO:0007669"/>
    <property type="project" value="UniProtKB-UniRule"/>
</dbReference>
<evidence type="ECO:0000259" key="5">
    <source>
        <dbReference type="PROSITE" id="PS50405"/>
    </source>
</evidence>
<dbReference type="CDD" id="cd03185">
    <property type="entry name" value="GST_C_Tau"/>
    <property type="match status" value="1"/>
</dbReference>
<dbReference type="SUPFAM" id="SSF52833">
    <property type="entry name" value="Thioredoxin-like"/>
    <property type="match status" value="1"/>
</dbReference>
<feature type="domain" description="GST C-terminal" evidence="5">
    <location>
        <begin position="88"/>
        <end position="210"/>
    </location>
</feature>
<dbReference type="Pfam" id="PF02798">
    <property type="entry name" value="GST_N"/>
    <property type="match status" value="1"/>
</dbReference>
<dbReference type="FunFam" id="3.40.30.10:FF:000014">
    <property type="entry name" value="Tau class glutathione S-transferase"/>
    <property type="match status" value="1"/>
</dbReference>
<gene>
    <name evidence="6" type="ORF">RchiOBHm_Chr5g0027351</name>
</gene>
<dbReference type="GO" id="GO:0005829">
    <property type="term" value="C:cytosol"/>
    <property type="evidence" value="ECO:0007669"/>
    <property type="project" value="UniProtKB-SubCell"/>
</dbReference>
<dbReference type="InterPro" id="IPR045073">
    <property type="entry name" value="Omega/Tau-like"/>
</dbReference>
<dbReference type="EMBL" id="PDCK01000043">
    <property type="protein sequence ID" value="PRQ30690.1"/>
    <property type="molecule type" value="Genomic_DNA"/>
</dbReference>
<dbReference type="InterPro" id="IPR045074">
    <property type="entry name" value="GST_C_Tau"/>
</dbReference>
<dbReference type="GO" id="GO:0006749">
    <property type="term" value="P:glutathione metabolic process"/>
    <property type="evidence" value="ECO:0007669"/>
    <property type="project" value="InterPro"/>
</dbReference>
<dbReference type="Gene3D" id="3.40.30.10">
    <property type="entry name" value="Glutaredoxin"/>
    <property type="match status" value="1"/>
</dbReference>
<evidence type="ECO:0000259" key="4">
    <source>
        <dbReference type="PROSITE" id="PS50404"/>
    </source>
</evidence>
<dbReference type="STRING" id="74649.A0A2P6Q933"/>
<dbReference type="SFLD" id="SFLDG01152">
    <property type="entry name" value="Main.3:_Omega-_and_Tau-like"/>
    <property type="match status" value="1"/>
</dbReference>
<dbReference type="Proteomes" id="UP000238479">
    <property type="component" value="Chromosome 5"/>
</dbReference>
<keyword evidence="7" id="KW-1185">Reference proteome</keyword>
<name>A0A2P6Q933_ROSCH</name>
<proteinExistence type="inferred from homology"/>
<dbReference type="AlphaFoldDB" id="A0A2P6Q933"/>
<dbReference type="Gene3D" id="1.20.1050.10">
    <property type="match status" value="1"/>
</dbReference>
<comment type="similarity">
    <text evidence="3">Belongs to the GST superfamily.</text>
</comment>
<sequence>MADEVVLLDYWLSPYGMRLRIALALKGIEYERKEEELNNKSPLLLQSNPVHKKVPVLIHNGKPICESVVALQYIDEVWKDKAPLFPSDPYLRSQAKFWADYVDKTISGFARKLWSGAKGEEMEAVKKDLFDCLRLFEGELGDKPFFGGETLGLVDLALLPFASWFSVHDKFGTFSLEAECPKIPPWVKRCFQMESVSESVPSSDQLYDYVVKMRNSRQE</sequence>
<comment type="catalytic activity">
    <reaction evidence="2 3">
        <text>RX + glutathione = an S-substituted glutathione + a halide anion + H(+)</text>
        <dbReference type="Rhea" id="RHEA:16437"/>
        <dbReference type="ChEBI" id="CHEBI:15378"/>
        <dbReference type="ChEBI" id="CHEBI:16042"/>
        <dbReference type="ChEBI" id="CHEBI:17792"/>
        <dbReference type="ChEBI" id="CHEBI:57925"/>
        <dbReference type="ChEBI" id="CHEBI:90779"/>
        <dbReference type="EC" id="2.5.1.18"/>
    </reaction>
</comment>
<organism evidence="6 7">
    <name type="scientific">Rosa chinensis</name>
    <name type="common">China rose</name>
    <dbReference type="NCBI Taxonomy" id="74649"/>
    <lineage>
        <taxon>Eukaryota</taxon>
        <taxon>Viridiplantae</taxon>
        <taxon>Streptophyta</taxon>
        <taxon>Embryophyta</taxon>
        <taxon>Tracheophyta</taxon>
        <taxon>Spermatophyta</taxon>
        <taxon>Magnoliopsida</taxon>
        <taxon>eudicotyledons</taxon>
        <taxon>Gunneridae</taxon>
        <taxon>Pentapetalae</taxon>
        <taxon>rosids</taxon>
        <taxon>fabids</taxon>
        <taxon>Rosales</taxon>
        <taxon>Rosaceae</taxon>
        <taxon>Rosoideae</taxon>
        <taxon>Rosoideae incertae sedis</taxon>
        <taxon>Rosa</taxon>
    </lineage>
</organism>
<dbReference type="EC" id="2.5.1.18" evidence="3"/>